<dbReference type="InterPro" id="IPR036453">
    <property type="entry name" value="GluRdtase_dimer_dom_sf"/>
</dbReference>
<evidence type="ECO:0000313" key="11">
    <source>
        <dbReference type="EMBL" id="GAA4684192.1"/>
    </source>
</evidence>
<dbReference type="Gene3D" id="3.30.460.30">
    <property type="entry name" value="Glutamyl-tRNA reductase, N-terminal domain"/>
    <property type="match status" value="1"/>
</dbReference>
<dbReference type="Gene3D" id="3.40.50.720">
    <property type="entry name" value="NAD(P)-binding Rossmann-like Domain"/>
    <property type="match status" value="1"/>
</dbReference>
<dbReference type="SUPFAM" id="SSF69075">
    <property type="entry name" value="Glutamyl tRNA-reductase dimerization domain"/>
    <property type="match status" value="1"/>
</dbReference>
<comment type="caution">
    <text evidence="11">The sequence shown here is derived from an EMBL/GenBank/DDBJ whole genome shotgun (WGS) entry which is preliminary data.</text>
</comment>
<dbReference type="InterPro" id="IPR006151">
    <property type="entry name" value="Shikm_DH/Glu-tRNA_Rdtase"/>
</dbReference>
<dbReference type="SMART" id="SM01002">
    <property type="entry name" value="AlaDh_PNT_C"/>
    <property type="match status" value="1"/>
</dbReference>
<evidence type="ECO:0000256" key="3">
    <source>
        <dbReference type="ARBA" id="ARBA00012970"/>
    </source>
</evidence>
<comment type="similarity">
    <text evidence="2 8 9">Belongs to the glutamyl-tRNA reductase family.</text>
</comment>
<dbReference type="InterPro" id="IPR036291">
    <property type="entry name" value="NAD(P)-bd_dom_sf"/>
</dbReference>
<dbReference type="SUPFAM" id="SSF69742">
    <property type="entry name" value="Glutamyl tRNA-reductase catalytic, N-terminal domain"/>
    <property type="match status" value="1"/>
</dbReference>
<reference evidence="12" key="1">
    <citation type="journal article" date="2019" name="Int. J. Syst. Evol. Microbiol.">
        <title>The Global Catalogue of Microorganisms (GCM) 10K type strain sequencing project: providing services to taxonomists for standard genome sequencing and annotation.</title>
        <authorList>
            <consortium name="The Broad Institute Genomics Platform"/>
            <consortium name="The Broad Institute Genome Sequencing Center for Infectious Disease"/>
            <person name="Wu L."/>
            <person name="Ma J."/>
        </authorList>
    </citation>
    <scope>NUCLEOTIDE SEQUENCE [LARGE SCALE GENOMIC DNA]</scope>
    <source>
        <strain evidence="12">JCM 18127</strain>
    </source>
</reference>
<dbReference type="InterPro" id="IPR007698">
    <property type="entry name" value="AlaDH/PNT_NAD(H)-bd"/>
</dbReference>
<keyword evidence="6 8" id="KW-0627">Porphyrin biosynthesis</keyword>
<proteinExistence type="inferred from homology"/>
<feature type="binding site" evidence="8">
    <location>
        <position position="120"/>
    </location>
    <ligand>
        <name>substrate</name>
    </ligand>
</feature>
<name>A0ABP8W9U3_9ACTN</name>
<feature type="binding site" evidence="8">
    <location>
        <begin position="49"/>
        <end position="52"/>
    </location>
    <ligand>
        <name>substrate</name>
    </ligand>
</feature>
<comment type="pathway">
    <text evidence="1 8 9">Porphyrin-containing compound metabolism; protoporphyrin-IX biosynthesis; 5-aminolevulinate from L-glutamyl-tRNA(Glu): step 1/2.</text>
</comment>
<comment type="subunit">
    <text evidence="8">Homodimer.</text>
</comment>
<dbReference type="HAMAP" id="MF_00087">
    <property type="entry name" value="Glu_tRNA_reductase"/>
    <property type="match status" value="1"/>
</dbReference>
<evidence type="ECO:0000256" key="8">
    <source>
        <dbReference type="HAMAP-Rule" id="MF_00087"/>
    </source>
</evidence>
<evidence type="ECO:0000256" key="6">
    <source>
        <dbReference type="ARBA" id="ARBA00023244"/>
    </source>
</evidence>
<evidence type="ECO:0000256" key="5">
    <source>
        <dbReference type="ARBA" id="ARBA00023002"/>
    </source>
</evidence>
<evidence type="ECO:0000259" key="10">
    <source>
        <dbReference type="SMART" id="SM01002"/>
    </source>
</evidence>
<evidence type="ECO:0000256" key="9">
    <source>
        <dbReference type="RuleBase" id="RU000584"/>
    </source>
</evidence>
<keyword evidence="12" id="KW-1185">Reference proteome</keyword>
<protein>
    <recommendedName>
        <fullName evidence="3 8">Glutamyl-tRNA reductase</fullName>
        <shortName evidence="8">GluTR</shortName>
        <ecNumber evidence="3 8">1.2.1.70</ecNumber>
    </recommendedName>
</protein>
<evidence type="ECO:0000256" key="4">
    <source>
        <dbReference type="ARBA" id="ARBA00022857"/>
    </source>
</evidence>
<gene>
    <name evidence="8" type="primary">hemA</name>
    <name evidence="11" type="ORF">GCM10023226_21930</name>
</gene>
<comment type="miscellaneous">
    <text evidence="8">During catalysis, the active site Cys acts as a nucleophile attacking the alpha-carbonyl group of tRNA-bound glutamate with the formation of a thioester intermediate between enzyme and glutamate, and the concomitant release of tRNA(Glu). The thioester intermediate is finally reduced by direct hydride transfer from NADPH, to form the product GSA.</text>
</comment>
<feature type="binding site" evidence="8">
    <location>
        <position position="109"/>
    </location>
    <ligand>
        <name>substrate</name>
    </ligand>
</feature>
<feature type="binding site" evidence="8">
    <location>
        <begin position="189"/>
        <end position="194"/>
    </location>
    <ligand>
        <name>NADP(+)</name>
        <dbReference type="ChEBI" id="CHEBI:58349"/>
    </ligand>
</feature>
<evidence type="ECO:0000313" key="12">
    <source>
        <dbReference type="Proteomes" id="UP001500621"/>
    </source>
</evidence>
<evidence type="ECO:0000256" key="2">
    <source>
        <dbReference type="ARBA" id="ARBA00005916"/>
    </source>
</evidence>
<dbReference type="Proteomes" id="UP001500621">
    <property type="component" value="Unassembled WGS sequence"/>
</dbReference>
<dbReference type="CDD" id="cd05213">
    <property type="entry name" value="NAD_bind_Glutamyl_tRNA_reduct"/>
    <property type="match status" value="1"/>
</dbReference>
<feature type="site" description="Important for activity" evidence="8">
    <location>
        <position position="99"/>
    </location>
</feature>
<feature type="binding site" evidence="8">
    <location>
        <begin position="114"/>
        <end position="116"/>
    </location>
    <ligand>
        <name>substrate</name>
    </ligand>
</feature>
<keyword evidence="4 8" id="KW-0521">NADP</keyword>
<dbReference type="EC" id="1.2.1.70" evidence="3 8"/>
<dbReference type="InterPro" id="IPR015896">
    <property type="entry name" value="4pyrrol_synth_GluRdtase_dimer"/>
</dbReference>
<dbReference type="InterPro" id="IPR036343">
    <property type="entry name" value="GluRdtase_N_sf"/>
</dbReference>
<accession>A0ABP8W9U3</accession>
<feature type="active site" description="Nucleophile" evidence="8">
    <location>
        <position position="50"/>
    </location>
</feature>
<feature type="domain" description="Alanine dehydrogenase/pyridine nucleotide transhydrogenase NAD(H)-binding" evidence="10">
    <location>
        <begin position="170"/>
        <end position="299"/>
    </location>
</feature>
<comment type="domain">
    <text evidence="8">Possesses an unusual extended V-shaped dimeric structure with each monomer consisting of three distinct domains arranged along a curved 'spinal' alpha-helix. The N-terminal catalytic domain specifically recognizes the glutamate moiety of the substrate. The second domain is the NADPH-binding domain, and the third C-terminal domain is responsible for dimerization.</text>
</comment>
<dbReference type="PANTHER" id="PTHR43013:SF1">
    <property type="entry name" value="GLUTAMYL-TRNA REDUCTASE"/>
    <property type="match status" value="1"/>
</dbReference>
<dbReference type="NCBIfam" id="NF000744">
    <property type="entry name" value="PRK00045.1-3"/>
    <property type="match status" value="1"/>
</dbReference>
<dbReference type="SUPFAM" id="SSF51735">
    <property type="entry name" value="NAD(P)-binding Rossmann-fold domains"/>
    <property type="match status" value="1"/>
</dbReference>
<dbReference type="InterPro" id="IPR000343">
    <property type="entry name" value="4pyrrol_synth_GluRdtase"/>
</dbReference>
<dbReference type="EMBL" id="BAABIM010000002">
    <property type="protein sequence ID" value="GAA4684192.1"/>
    <property type="molecule type" value="Genomic_DNA"/>
</dbReference>
<dbReference type="NCBIfam" id="TIGR01035">
    <property type="entry name" value="hemA"/>
    <property type="match status" value="1"/>
</dbReference>
<comment type="catalytic activity">
    <reaction evidence="7 8 9">
        <text>(S)-4-amino-5-oxopentanoate + tRNA(Glu) + NADP(+) = L-glutamyl-tRNA(Glu) + NADPH + H(+)</text>
        <dbReference type="Rhea" id="RHEA:12344"/>
        <dbReference type="Rhea" id="RHEA-COMP:9663"/>
        <dbReference type="Rhea" id="RHEA-COMP:9680"/>
        <dbReference type="ChEBI" id="CHEBI:15378"/>
        <dbReference type="ChEBI" id="CHEBI:57501"/>
        <dbReference type="ChEBI" id="CHEBI:57783"/>
        <dbReference type="ChEBI" id="CHEBI:58349"/>
        <dbReference type="ChEBI" id="CHEBI:78442"/>
        <dbReference type="ChEBI" id="CHEBI:78520"/>
        <dbReference type="EC" id="1.2.1.70"/>
    </reaction>
</comment>
<sequence>MSVLVVGISHNSAPVSLLERVALDAAGVGKLVTGAAACDHVTEATVIATCNRLEIYTEVDRFHGSVEDLSGLLVEQAGLATEELLPHLYVHYDESAVSHLFQVAAGLDSMAVGEGQILGQTREALRLGQESGTVGPALNVLFQQALRVGKRSRAETGIDRVAPSLVSAALERSDEAVGAVAGKRVVVVGAGAMAGLATASVTRLGATDVVVLNRSPERAARLAAEYGTRVGSMAMLEAEIGEADLVITCAGASGSLVTREMVERARTTSGDRPLALIDVALPRDIEPEVAELPGVTLVGLAELAEVLADSEVGQEVTEVRRIVAQEVTAFLAARRQAKVTPTVVALRSMATSVVDAEMARLDTRLPQLDSSARAEVLHTVRRVADKLLHEPTVRVKELADDEGAVSYAAALAELFALDPEAVDAVTRVDRMTEDLP</sequence>
<dbReference type="Pfam" id="PF01488">
    <property type="entry name" value="Shikimate_DH"/>
    <property type="match status" value="1"/>
</dbReference>
<comment type="function">
    <text evidence="8">Catalyzes the NADPH-dependent reduction of glutamyl-tRNA(Glu) to glutamate 1-semialdehyde (GSA).</text>
</comment>
<keyword evidence="5 8" id="KW-0560">Oxidoreductase</keyword>
<dbReference type="PANTHER" id="PTHR43013">
    <property type="entry name" value="GLUTAMYL-TRNA REDUCTASE"/>
    <property type="match status" value="1"/>
</dbReference>
<dbReference type="Pfam" id="PF00745">
    <property type="entry name" value="GlutR_dimer"/>
    <property type="match status" value="1"/>
</dbReference>
<evidence type="ECO:0000256" key="1">
    <source>
        <dbReference type="ARBA" id="ARBA00005059"/>
    </source>
</evidence>
<dbReference type="Pfam" id="PF05201">
    <property type="entry name" value="GlutR_N"/>
    <property type="match status" value="1"/>
</dbReference>
<dbReference type="PIRSF" id="PIRSF000445">
    <property type="entry name" value="4pyrrol_synth_GluRdtase"/>
    <property type="match status" value="1"/>
</dbReference>
<dbReference type="RefSeq" id="WP_345265675.1">
    <property type="nucleotide sequence ID" value="NZ_BAABIM010000002.1"/>
</dbReference>
<evidence type="ECO:0000256" key="7">
    <source>
        <dbReference type="ARBA" id="ARBA00047464"/>
    </source>
</evidence>
<organism evidence="11 12">
    <name type="scientific">Nocardioides nanhaiensis</name>
    <dbReference type="NCBI Taxonomy" id="1476871"/>
    <lineage>
        <taxon>Bacteria</taxon>
        <taxon>Bacillati</taxon>
        <taxon>Actinomycetota</taxon>
        <taxon>Actinomycetes</taxon>
        <taxon>Propionibacteriales</taxon>
        <taxon>Nocardioidaceae</taxon>
        <taxon>Nocardioides</taxon>
    </lineage>
</organism>
<dbReference type="InterPro" id="IPR015895">
    <property type="entry name" value="4pyrrol_synth_GluRdtase_N"/>
</dbReference>